<proteinExistence type="predicted"/>
<dbReference type="EMBL" id="BARS01000353">
    <property type="protein sequence ID" value="GAF76038.1"/>
    <property type="molecule type" value="Genomic_DNA"/>
</dbReference>
<protein>
    <submittedName>
        <fullName evidence="1">Uncharacterized protein</fullName>
    </submittedName>
</protein>
<reference evidence="1" key="1">
    <citation type="journal article" date="2014" name="Front. Microbiol.">
        <title>High frequency of phylogenetically diverse reductive dehalogenase-homologous genes in deep subseafloor sedimentary metagenomes.</title>
        <authorList>
            <person name="Kawai M."/>
            <person name="Futagami T."/>
            <person name="Toyoda A."/>
            <person name="Takaki Y."/>
            <person name="Nishi S."/>
            <person name="Hori S."/>
            <person name="Arai W."/>
            <person name="Tsubouchi T."/>
            <person name="Morono Y."/>
            <person name="Uchiyama I."/>
            <person name="Ito T."/>
            <person name="Fujiyama A."/>
            <person name="Inagaki F."/>
            <person name="Takami H."/>
        </authorList>
    </citation>
    <scope>NUCLEOTIDE SEQUENCE</scope>
    <source>
        <strain evidence="1">Expedition CK06-06</strain>
    </source>
</reference>
<evidence type="ECO:0000313" key="1">
    <source>
        <dbReference type="EMBL" id="GAF76038.1"/>
    </source>
</evidence>
<dbReference type="AlphaFoldDB" id="X0S4R8"/>
<gene>
    <name evidence="1" type="ORF">S01H1_00906</name>
</gene>
<feature type="non-terminal residue" evidence="1">
    <location>
        <position position="86"/>
    </location>
</feature>
<name>X0S4R8_9ZZZZ</name>
<sequence length="86" mass="9994">MTEADYTFASEQLDDLRERSTEGVARICSAMMRSVHRDWSKKYPKRKLRFVEGMGSMFWMIDGRIVHGLSLARRRNEDGSVCYASI</sequence>
<comment type="caution">
    <text evidence="1">The sequence shown here is derived from an EMBL/GenBank/DDBJ whole genome shotgun (WGS) entry which is preliminary data.</text>
</comment>
<organism evidence="1">
    <name type="scientific">marine sediment metagenome</name>
    <dbReference type="NCBI Taxonomy" id="412755"/>
    <lineage>
        <taxon>unclassified sequences</taxon>
        <taxon>metagenomes</taxon>
        <taxon>ecological metagenomes</taxon>
    </lineage>
</organism>
<accession>X0S4R8</accession>